<organism evidence="1 2">
    <name type="scientific">Vigna unguiculata</name>
    <name type="common">Cowpea</name>
    <dbReference type="NCBI Taxonomy" id="3917"/>
    <lineage>
        <taxon>Eukaryota</taxon>
        <taxon>Viridiplantae</taxon>
        <taxon>Streptophyta</taxon>
        <taxon>Embryophyta</taxon>
        <taxon>Tracheophyta</taxon>
        <taxon>Spermatophyta</taxon>
        <taxon>Magnoliopsida</taxon>
        <taxon>eudicotyledons</taxon>
        <taxon>Gunneridae</taxon>
        <taxon>Pentapetalae</taxon>
        <taxon>rosids</taxon>
        <taxon>fabids</taxon>
        <taxon>Fabales</taxon>
        <taxon>Fabaceae</taxon>
        <taxon>Papilionoideae</taxon>
        <taxon>50 kb inversion clade</taxon>
        <taxon>NPAAA clade</taxon>
        <taxon>indigoferoid/millettioid clade</taxon>
        <taxon>Phaseoleae</taxon>
        <taxon>Vigna</taxon>
    </lineage>
</organism>
<sequence>MVELEKEEVQVQIDDIKRMYGSVNEHLEQNLQFMIDHGRLGEELEWKEMYLEEINQRLQRVQQNKKRNDVKEAFWRKMVEGVAQIGALITSQVISRSINDDVTRNNSHCWNYHFGSADTWY</sequence>
<protein>
    <submittedName>
        <fullName evidence="1">Uncharacterized protein</fullName>
    </submittedName>
</protein>
<keyword evidence="2" id="KW-1185">Reference proteome</keyword>
<dbReference type="EMBL" id="CP039345">
    <property type="protein sequence ID" value="QCD76506.1"/>
    <property type="molecule type" value="Genomic_DNA"/>
</dbReference>
<gene>
    <name evidence="1" type="ORF">DEO72_LG1g125</name>
</gene>
<proteinExistence type="predicted"/>
<dbReference type="AlphaFoldDB" id="A0A4D6KFN8"/>
<name>A0A4D6KFN8_VIGUN</name>
<dbReference type="Proteomes" id="UP000501690">
    <property type="component" value="Linkage Group LG1"/>
</dbReference>
<evidence type="ECO:0000313" key="2">
    <source>
        <dbReference type="Proteomes" id="UP000501690"/>
    </source>
</evidence>
<reference evidence="1 2" key="1">
    <citation type="submission" date="2019-04" db="EMBL/GenBank/DDBJ databases">
        <title>An improved genome assembly and genetic linkage map for asparagus bean, Vigna unguiculata ssp. sesquipedialis.</title>
        <authorList>
            <person name="Xia Q."/>
            <person name="Zhang R."/>
            <person name="Dong Y."/>
        </authorList>
    </citation>
    <scope>NUCLEOTIDE SEQUENCE [LARGE SCALE GENOMIC DNA]</scope>
    <source>
        <tissue evidence="1">Leaf</tissue>
    </source>
</reference>
<accession>A0A4D6KFN8</accession>
<evidence type="ECO:0000313" key="1">
    <source>
        <dbReference type="EMBL" id="QCD76506.1"/>
    </source>
</evidence>